<comment type="caution">
    <text evidence="1">The sequence shown here is derived from an EMBL/GenBank/DDBJ whole genome shotgun (WGS) entry which is preliminary data.</text>
</comment>
<gene>
    <name evidence="1" type="ORF">L6164_007416</name>
</gene>
<dbReference type="EMBL" id="CM039429">
    <property type="protein sequence ID" value="KAI4346526.1"/>
    <property type="molecule type" value="Genomic_DNA"/>
</dbReference>
<protein>
    <submittedName>
        <fullName evidence="1">Uncharacterized protein</fullName>
    </submittedName>
</protein>
<sequence>MATNGRLIAGSHNRNEFVLINADETARVTSVKELSGQICQICGDEIEVTVDGEPFVACNECAFPVCRPCYEYERREGNQACPQCKTRYKRIKGTPRVEGDEEEDDIDDLENEFDIGSNIRRDPHQIAEAMLSSRLNVGRGSQVNVSGITTPSELDAASVTPDIPLLTYGQEDIGISADKHALVIPPFRGKRVHPMPFPDSSVPIQPPRPMDPKRDLAVYGYGTVAWKERMEEWKKKQNEKLQVVKHEGGNGGGKDGDELEDSDLPKMDEGRQPLWRKLPISSSRINPYRIIIVLRIAILCLFFQYRILHPVNDAYGLWLTSVICEIWFAVSWILDQFPKWCPVVRETYLDRLSLRYEKEGKPSELAPIDVFVSTVDPMKEPPLITANTVLSILAVDYPVDKVACYVSDDGAAMLTFEALSETSEFARKWVPFCKKFNIEPRAPEWYFAQKVDYLKDKVDAAFIRERRAIKREYEEFKVRINALVATAQKVPEDGWTMQDGTPWPGNNVRDHPGMIQVFLGQNGVRDFEGNELPRLVYVSREKRPGFEHHKKAGAMNALVRVSAVITNAPYLLNVDCDHYINNSKALREAMCFMMDPTSGKKICYVQFPQRFDGIDRHDRYSNRNVVFFDINMKGLDGIQGPIYVGTGCVFRRQALYGYDAPAKKKPPRKTCNCWPKWCCLCCGSRKKNKKARTSDKKKIKNKDTAKQIHALENIEEGIEGIDNEKSSLMPQIKFEKKFGQSSVFIASTLMEDGGIPKAATSASLLKEAIHVISCGYEDKTEWGKEVGWIYGSVTEDILTGFKMHCHGWRSVYCMPKRPAFKGSAPINLSDRLHQVLRWALGSVEILLSKHCPIWYGYGCGLKWLERFSYINSVVYPLTSIPLVVYCTLPAVCLLTGKFIVPEISNYASIIFMALFISIAATGILEMQWGGVGIHDWWRNEQFWVIGGASSHLFALFQGLLKVLAGVNTNFTVTSKAADDGDFADLYLFKWTSLLIPPLTLLIINIIGVIVGVSDAINNGYDSWGPLFGKLFFALWVILHLYPFLKGVMGKQEGVPTIIVVWAILLASILSLLWAHSSSQSWDSSRRARNSRWERMSHRKFEHPRHGSLGFLPRKRAARHRGKVKAFPKDDPTKPPKLTAFIGYKAGMTHIVREVEKPGSKLHKKETCEPVTIIETPPMVIVGVVGYVKTPRGLRTLNTVWAQHLSEELKRRFYKNWCKSKKKAFTKYSKQYESEEGKKNIQAQLEKLKKYATVIRVLAHTQIRKMKGLKQKKAHLMEIQVNGGTIAQKVDYAYNFFEKQVPVDAVFQKDEMIDLIGVTKGKGYEGVVTRWGVTRLPRKTHRGLRKVACIGAWHPARVSFTVARAGQNGYHHRTELNKKIYKLAKAGQESHTAITEFDRTEKDITPIGGFPHYGIVKDDYLMIKGGCVGPKKRVITLRQSLLKQTSRVALEQINLKFIDTSSKFGHGRFQTTQEKQKFYGRLKA</sequence>
<evidence type="ECO:0000313" key="1">
    <source>
        <dbReference type="EMBL" id="KAI4346526.1"/>
    </source>
</evidence>
<proteinExistence type="predicted"/>
<accession>A0ACB9PDR3</accession>
<organism evidence="1 2">
    <name type="scientific">Bauhinia variegata</name>
    <name type="common">Purple orchid tree</name>
    <name type="synonym">Phanera variegata</name>
    <dbReference type="NCBI Taxonomy" id="167791"/>
    <lineage>
        <taxon>Eukaryota</taxon>
        <taxon>Viridiplantae</taxon>
        <taxon>Streptophyta</taxon>
        <taxon>Embryophyta</taxon>
        <taxon>Tracheophyta</taxon>
        <taxon>Spermatophyta</taxon>
        <taxon>Magnoliopsida</taxon>
        <taxon>eudicotyledons</taxon>
        <taxon>Gunneridae</taxon>
        <taxon>Pentapetalae</taxon>
        <taxon>rosids</taxon>
        <taxon>fabids</taxon>
        <taxon>Fabales</taxon>
        <taxon>Fabaceae</taxon>
        <taxon>Cercidoideae</taxon>
        <taxon>Cercideae</taxon>
        <taxon>Bauhiniinae</taxon>
        <taxon>Bauhinia</taxon>
    </lineage>
</organism>
<evidence type="ECO:0000313" key="2">
    <source>
        <dbReference type="Proteomes" id="UP000828941"/>
    </source>
</evidence>
<dbReference type="Proteomes" id="UP000828941">
    <property type="component" value="Chromosome 4"/>
</dbReference>
<keyword evidence="2" id="KW-1185">Reference proteome</keyword>
<name>A0ACB9PDR3_BAUVA</name>
<reference evidence="1 2" key="1">
    <citation type="journal article" date="2022" name="DNA Res.">
        <title>Chromosomal-level genome assembly of the orchid tree Bauhinia variegata (Leguminosae; Cercidoideae) supports the allotetraploid origin hypothesis of Bauhinia.</title>
        <authorList>
            <person name="Zhong Y."/>
            <person name="Chen Y."/>
            <person name="Zheng D."/>
            <person name="Pang J."/>
            <person name="Liu Y."/>
            <person name="Luo S."/>
            <person name="Meng S."/>
            <person name="Qian L."/>
            <person name="Wei D."/>
            <person name="Dai S."/>
            <person name="Zhou R."/>
        </authorList>
    </citation>
    <scope>NUCLEOTIDE SEQUENCE [LARGE SCALE GENOMIC DNA]</scope>
    <source>
        <strain evidence="1">BV-YZ2020</strain>
    </source>
</reference>